<name>A0A9P8J077_AURME</name>
<comment type="caution">
    <text evidence="2">The sequence shown here is derived from an EMBL/GenBank/DDBJ whole genome shotgun (WGS) entry which is preliminary data.</text>
</comment>
<dbReference type="Proteomes" id="UP000779574">
    <property type="component" value="Unassembled WGS sequence"/>
</dbReference>
<feature type="non-terminal residue" evidence="2">
    <location>
        <position position="637"/>
    </location>
</feature>
<organism evidence="2 3">
    <name type="scientific">Aureobasidium melanogenum</name>
    <name type="common">Aureobasidium pullulans var. melanogenum</name>
    <dbReference type="NCBI Taxonomy" id="46634"/>
    <lineage>
        <taxon>Eukaryota</taxon>
        <taxon>Fungi</taxon>
        <taxon>Dikarya</taxon>
        <taxon>Ascomycota</taxon>
        <taxon>Pezizomycotina</taxon>
        <taxon>Dothideomycetes</taxon>
        <taxon>Dothideomycetidae</taxon>
        <taxon>Dothideales</taxon>
        <taxon>Saccotheciaceae</taxon>
        <taxon>Aureobasidium</taxon>
    </lineage>
</organism>
<dbReference type="EMBL" id="JAHFXF010001166">
    <property type="protein sequence ID" value="KAG9674202.1"/>
    <property type="molecule type" value="Genomic_DNA"/>
</dbReference>
<dbReference type="AlphaFoldDB" id="A0A9P8J077"/>
<reference evidence="2" key="2">
    <citation type="submission" date="2021-08" db="EMBL/GenBank/DDBJ databases">
        <authorList>
            <person name="Gostincar C."/>
            <person name="Sun X."/>
            <person name="Song Z."/>
            <person name="Gunde-Cimerman N."/>
        </authorList>
    </citation>
    <scope>NUCLEOTIDE SEQUENCE</scope>
    <source>
        <strain evidence="2">EXF-9911</strain>
    </source>
</reference>
<dbReference type="OrthoDB" id="3818632at2759"/>
<reference evidence="2" key="1">
    <citation type="journal article" date="2021" name="J Fungi (Basel)">
        <title>Virulence traits and population genomics of the black yeast Aureobasidium melanogenum.</title>
        <authorList>
            <person name="Cernosa A."/>
            <person name="Sun X."/>
            <person name="Gostincar C."/>
            <person name="Fang C."/>
            <person name="Gunde-Cimerman N."/>
            <person name="Song Z."/>
        </authorList>
    </citation>
    <scope>NUCLEOTIDE SEQUENCE</scope>
    <source>
        <strain evidence="2">EXF-9911</strain>
    </source>
</reference>
<protein>
    <submittedName>
        <fullName evidence="2">Uncharacterized protein</fullName>
    </submittedName>
</protein>
<feature type="compositionally biased region" description="Basic and acidic residues" evidence="1">
    <location>
        <begin position="586"/>
        <end position="603"/>
    </location>
</feature>
<accession>A0A9P8J077</accession>
<proteinExistence type="predicted"/>
<feature type="region of interest" description="Disordered" evidence="1">
    <location>
        <begin position="573"/>
        <end position="637"/>
    </location>
</feature>
<evidence type="ECO:0000313" key="3">
    <source>
        <dbReference type="Proteomes" id="UP000779574"/>
    </source>
</evidence>
<evidence type="ECO:0000256" key="1">
    <source>
        <dbReference type="SAM" id="MobiDB-lite"/>
    </source>
</evidence>
<evidence type="ECO:0000313" key="2">
    <source>
        <dbReference type="EMBL" id="KAG9674202.1"/>
    </source>
</evidence>
<sequence>MSSSSSVNNAAGQPSILTNMTSGIELEVIAYAPSGVDPQRHLSNALRQPVLLPCSKCNQNHSWKLPYLGLLDRKNFAEGFSYAGWKTIKDGSVRPDKDELIHVPTGSTFFNMEIVSRVMNFTKPTPCPLGQAYPCTGEPFEWEAQTEIYSIIQRVNEAFSGPGYCLAINKNTGYHVHFGDDKNQPPVKTSLGMFGVFTALERQLDQILTCSRIPILRYRGHPDSGVPRPNAVYKYDQKAKQSRFVGSGSRLFLENIRRVVDASSGKFEPAFILENFGVVVDAAISSEKCKPEDNHRVITSVLQHANVPAWLGKLSKFNKVKDFLDDYPNCRNGEDLGSRYLAVNLDNLRSSGGKNTVEIRLSPGSMDPSEVYAWYDFVGKLMLWLSTPAIAHNSIILGIWADPNSTVLDLIKQVSASQFTIDYYTDRLTPDWAVRRHCRLTSNIDDNDPFKAFKLAIENNRLKDAHREAVDAKISQKLEGGYYGQLPDTVFKTLPAEIQNHPDSYTLNMDACDYEKWADKAIAVAKTIDFYAPLSPSASDREGECDCKMCKLERCGCKKCRKMLRRLCCDCKDHSKKDSKHSSASHRSDSSEEFPFRKTDNSKRTFATPAPPEGFPDTRPDTPASSENDVDLSYYGL</sequence>
<gene>
    <name evidence="2" type="ORF">KCU76_g16367</name>
</gene>